<dbReference type="PANTHER" id="PTHR47723:SF19">
    <property type="entry name" value="POLYNUCLEOTIDYL TRANSFERASE, RIBONUCLEASE H-LIKE SUPERFAMILY PROTEIN"/>
    <property type="match status" value="1"/>
</dbReference>
<dbReference type="Proteomes" id="UP001497516">
    <property type="component" value="Chromosome 6"/>
</dbReference>
<protein>
    <recommendedName>
        <fullName evidence="1">RNase H type-1 domain-containing protein</fullName>
    </recommendedName>
</protein>
<dbReference type="Pfam" id="PF13456">
    <property type="entry name" value="RVT_3"/>
    <property type="match status" value="1"/>
</dbReference>
<sequence length="181" mass="20353">MTTTTSATPTSQPQQVSWSKPLEGWVKLNEDGNRRSEPPSLAIGGVLRNSHGSWIIGFSNKVGHASVLEYEIRPLRDGLSLAWTLGYRKVEVASDSQVTVQLTKDFKFHPLGALLEDCRKYLLRQWDCRLHHSLREANQVADALAELGHECTSGETLWANPPRNVETIVNNDRMGMIYIRN</sequence>
<evidence type="ECO:0000259" key="1">
    <source>
        <dbReference type="Pfam" id="PF13456"/>
    </source>
</evidence>
<evidence type="ECO:0000313" key="2">
    <source>
        <dbReference type="EMBL" id="CAL1394523.1"/>
    </source>
</evidence>
<dbReference type="EMBL" id="OZ034819">
    <property type="protein sequence ID" value="CAL1394523.1"/>
    <property type="molecule type" value="Genomic_DNA"/>
</dbReference>
<dbReference type="InterPro" id="IPR044730">
    <property type="entry name" value="RNase_H-like_dom_plant"/>
</dbReference>
<accession>A0AAV2F9R6</accession>
<dbReference type="InterPro" id="IPR002156">
    <property type="entry name" value="RNaseH_domain"/>
</dbReference>
<dbReference type="GO" id="GO:0003676">
    <property type="term" value="F:nucleic acid binding"/>
    <property type="evidence" value="ECO:0007669"/>
    <property type="project" value="InterPro"/>
</dbReference>
<dbReference type="Gene3D" id="3.30.420.10">
    <property type="entry name" value="Ribonuclease H-like superfamily/Ribonuclease H"/>
    <property type="match status" value="1"/>
</dbReference>
<organism evidence="2 3">
    <name type="scientific">Linum trigynum</name>
    <dbReference type="NCBI Taxonomy" id="586398"/>
    <lineage>
        <taxon>Eukaryota</taxon>
        <taxon>Viridiplantae</taxon>
        <taxon>Streptophyta</taxon>
        <taxon>Embryophyta</taxon>
        <taxon>Tracheophyta</taxon>
        <taxon>Spermatophyta</taxon>
        <taxon>Magnoliopsida</taxon>
        <taxon>eudicotyledons</taxon>
        <taxon>Gunneridae</taxon>
        <taxon>Pentapetalae</taxon>
        <taxon>rosids</taxon>
        <taxon>fabids</taxon>
        <taxon>Malpighiales</taxon>
        <taxon>Linaceae</taxon>
        <taxon>Linum</taxon>
    </lineage>
</organism>
<feature type="domain" description="RNase H type-1" evidence="1">
    <location>
        <begin position="30"/>
        <end position="146"/>
    </location>
</feature>
<dbReference type="InterPro" id="IPR053151">
    <property type="entry name" value="RNase_H-like"/>
</dbReference>
<reference evidence="2 3" key="1">
    <citation type="submission" date="2024-04" db="EMBL/GenBank/DDBJ databases">
        <authorList>
            <person name="Fracassetti M."/>
        </authorList>
    </citation>
    <scope>NUCLEOTIDE SEQUENCE [LARGE SCALE GENOMIC DNA]</scope>
</reference>
<dbReference type="CDD" id="cd06222">
    <property type="entry name" value="RNase_H_like"/>
    <property type="match status" value="1"/>
</dbReference>
<evidence type="ECO:0000313" key="3">
    <source>
        <dbReference type="Proteomes" id="UP001497516"/>
    </source>
</evidence>
<proteinExistence type="predicted"/>
<dbReference type="AlphaFoldDB" id="A0AAV2F9R6"/>
<dbReference type="InterPro" id="IPR012337">
    <property type="entry name" value="RNaseH-like_sf"/>
</dbReference>
<dbReference type="GO" id="GO:0004523">
    <property type="term" value="F:RNA-DNA hybrid ribonuclease activity"/>
    <property type="evidence" value="ECO:0007669"/>
    <property type="project" value="InterPro"/>
</dbReference>
<gene>
    <name evidence="2" type="ORF">LTRI10_LOCUS35020</name>
</gene>
<dbReference type="InterPro" id="IPR036397">
    <property type="entry name" value="RNaseH_sf"/>
</dbReference>
<dbReference type="SUPFAM" id="SSF53098">
    <property type="entry name" value="Ribonuclease H-like"/>
    <property type="match status" value="1"/>
</dbReference>
<keyword evidence="3" id="KW-1185">Reference proteome</keyword>
<name>A0AAV2F9R6_9ROSI</name>
<dbReference type="PANTHER" id="PTHR47723">
    <property type="entry name" value="OS05G0353850 PROTEIN"/>
    <property type="match status" value="1"/>
</dbReference>